<dbReference type="GO" id="GO:0008658">
    <property type="term" value="F:penicillin binding"/>
    <property type="evidence" value="ECO:0007669"/>
    <property type="project" value="UniProtKB-UniRule"/>
</dbReference>
<dbReference type="GO" id="GO:0005886">
    <property type="term" value="C:plasma membrane"/>
    <property type="evidence" value="ECO:0007669"/>
    <property type="project" value="UniProtKB-SubCell"/>
</dbReference>
<dbReference type="GO" id="GO:0006508">
    <property type="term" value="P:proteolysis"/>
    <property type="evidence" value="ECO:0007669"/>
    <property type="project" value="UniProtKB-KW"/>
</dbReference>
<evidence type="ECO:0000256" key="16">
    <source>
        <dbReference type="ARBA" id="ARBA00023251"/>
    </source>
</evidence>
<dbReference type="GO" id="GO:0009252">
    <property type="term" value="P:peptidoglycan biosynthetic process"/>
    <property type="evidence" value="ECO:0007669"/>
    <property type="project" value="UniProtKB-UniRule"/>
</dbReference>
<evidence type="ECO:0000256" key="14">
    <source>
        <dbReference type="ARBA" id="ARBA00022984"/>
    </source>
</evidence>
<keyword evidence="13 23" id="KW-0133">Cell shape</keyword>
<evidence type="ECO:0000256" key="11">
    <source>
        <dbReference type="ARBA" id="ARBA00022679"/>
    </source>
</evidence>
<dbReference type="InterPro" id="IPR012338">
    <property type="entry name" value="Beta-lactam/transpept-like"/>
</dbReference>
<evidence type="ECO:0000256" key="19">
    <source>
        <dbReference type="ARBA" id="ARBA00032454"/>
    </source>
</evidence>
<feature type="domain" description="Bifunctional transglycosylase second" evidence="27">
    <location>
        <begin position="73"/>
        <end position="157"/>
    </location>
</feature>
<dbReference type="InterPro" id="IPR028166">
    <property type="entry name" value="UB2H"/>
</dbReference>
<comment type="similarity">
    <text evidence="5 23">In the N-terminal section; belongs to the glycosyltransferase 51 family.</text>
</comment>
<evidence type="ECO:0000259" key="26">
    <source>
        <dbReference type="Pfam" id="PF00912"/>
    </source>
</evidence>
<dbReference type="GO" id="GO:0009274">
    <property type="term" value="C:peptidoglycan-based cell wall"/>
    <property type="evidence" value="ECO:0007669"/>
    <property type="project" value="UniProtKB-UniRule"/>
</dbReference>
<keyword evidence="15" id="KW-0472">Membrane</keyword>
<gene>
    <name evidence="28" type="ORF">MIT9_P1768</name>
</gene>
<evidence type="ECO:0000256" key="6">
    <source>
        <dbReference type="ARBA" id="ARBA00018637"/>
    </source>
</evidence>
<sequence>MAKPPRRRRAVRERRPQIPLWRRWLRKLLWGSLACAALAGALYLAYLDYRVRHQFEGRRWTLPASVYAVPVELYPGAASSPAETEHLLTLLNYRRDRHLGSQGSYYRRRQTLTLRTRAFRFPDGPEDSQRVRLRFRGRRIAAIEDLDHGGRLPLLRLEPVQIGSFYPAHKEDRILVKLDQVPPLLIQTLLAVEDRDFYRHHGLSPRAIARALWADLRAGRIVQGGSTLTQQLVKNFFLSSERRLTRKLNEALMALILEARYDKDEILEAYLNEIYLGQDGARAIHGFGLASEYYFSRSLGELQLHHIALLVALVRGPAYYDPRRHPERALKRRNLVLDILHRQGIIDDRRWKRAKRQPLDVTPYFHRPSARYPAFLDLVKRQLRLEYPEEALTSEGLKIFTTLDIRVQDTLERTVGEVLPRLEKGYRIKGLQTAAVVTRRGSGEIVAFLGGRDPRQAGFNRAIDSVRPVGSLIKPAVYLTALMQPERYTLITPVPDTPLRLRNPDGTFWRPHNYDRKVHGQVPLHTALAHSYNLATVHLGMEVGLSHVARTVRRLGVSRPLKLYPSMLLGAASLTPLEVAQMYQTLANQGFAMPLRAIQAILANDGTPLQRYPLALKQTLDSGPVYLLDTVLEEVMTAGTGSSAYRILPKTLTVAGKTGTTNDLRDSWFAGFSGDYLAVTWIGRDDNRPTRLTGARGALQIWARLFARIARKPLQLPVPETVEWVWIDPQTGGRADEQCPGAQRFPFIAGSAPEAPAPCLQRRPEPVPLPGWLRRWF</sequence>
<protein>
    <recommendedName>
        <fullName evidence="6 22">Penicillin-binding protein 1B</fullName>
        <shortName evidence="23">PBP-1b</shortName>
        <shortName evidence="23">PBP1b</shortName>
    </recommendedName>
    <alternativeName>
        <fullName evidence="19 23">Murein polymerase</fullName>
    </alternativeName>
</protein>
<evidence type="ECO:0000256" key="20">
    <source>
        <dbReference type="ARBA" id="ARBA00034000"/>
    </source>
</evidence>
<evidence type="ECO:0000256" key="17">
    <source>
        <dbReference type="ARBA" id="ARBA00023268"/>
    </source>
</evidence>
<dbReference type="Pfam" id="PF00912">
    <property type="entry name" value="Transgly"/>
    <property type="match status" value="1"/>
</dbReference>
<evidence type="ECO:0000256" key="12">
    <source>
        <dbReference type="ARBA" id="ARBA00022801"/>
    </source>
</evidence>
<dbReference type="InterPro" id="IPR023346">
    <property type="entry name" value="Lysozyme-like_dom_sf"/>
</dbReference>
<dbReference type="Pfam" id="PF00905">
    <property type="entry name" value="Transpeptidase"/>
    <property type="match status" value="1"/>
</dbReference>
<dbReference type="SUPFAM" id="SSF53955">
    <property type="entry name" value="Lysozyme-like"/>
    <property type="match status" value="1"/>
</dbReference>
<evidence type="ECO:0000256" key="23">
    <source>
        <dbReference type="PIRNR" id="PIRNR002799"/>
    </source>
</evidence>
<dbReference type="InterPro" id="IPR036950">
    <property type="entry name" value="PBP_transglycosylase"/>
</dbReference>
<dbReference type="KEGG" id="mcau:MIT9_P1768"/>
<evidence type="ECO:0000256" key="3">
    <source>
        <dbReference type="ARBA" id="ARBA00004752"/>
    </source>
</evidence>
<evidence type="ECO:0000313" key="28">
    <source>
        <dbReference type="EMBL" id="BCX82183.1"/>
    </source>
</evidence>
<name>A0AAU9C3D5_9GAMM</name>
<comment type="similarity">
    <text evidence="4 23">In the C-terminal section; belongs to the transpeptidase family.</text>
</comment>
<dbReference type="InterPro" id="IPR001264">
    <property type="entry name" value="Glyco_trans_51"/>
</dbReference>
<dbReference type="GO" id="GO:0071555">
    <property type="term" value="P:cell wall organization"/>
    <property type="evidence" value="ECO:0007669"/>
    <property type="project" value="UniProtKB-UniRule"/>
</dbReference>
<dbReference type="GO" id="GO:0008955">
    <property type="term" value="F:peptidoglycan glycosyltransferase activity"/>
    <property type="evidence" value="ECO:0007669"/>
    <property type="project" value="UniProtKB-UniRule"/>
</dbReference>
<accession>A0AAU9C3D5</accession>
<dbReference type="InterPro" id="IPR050396">
    <property type="entry name" value="Glycosyltr_51/Transpeptidase"/>
</dbReference>
<dbReference type="Gene3D" id="3.40.710.10">
    <property type="entry name" value="DD-peptidase/beta-lactamase superfamily"/>
    <property type="match status" value="1"/>
</dbReference>
<comment type="catalytic activity">
    <reaction evidence="20">
        <text>Preferential cleavage: (Ac)2-L-Lys-D-Ala-|-D-Ala. Also transpeptidation of peptidyl-alanyl moieties that are N-acyl substituents of D-alanine.</text>
        <dbReference type="EC" id="3.4.16.4"/>
    </reaction>
</comment>
<comment type="function">
    <text evidence="1 23">Cell wall formation. Synthesis of cross-linked peptidoglycan from the lipid intermediates. The enzyme has a penicillin-insensitive transglycosylase N-terminal domain (formation of linear glycan strands) and a penicillin-sensitive transpeptidase C-terminal domain (cross-linking of the peptide subunits).</text>
</comment>
<keyword evidence="8 28" id="KW-0121">Carboxypeptidase</keyword>
<evidence type="ECO:0000256" key="15">
    <source>
        <dbReference type="ARBA" id="ARBA00023136"/>
    </source>
</evidence>
<evidence type="ECO:0000256" key="22">
    <source>
        <dbReference type="NCBIfam" id="TIGR02071"/>
    </source>
</evidence>
<dbReference type="PIRSF" id="PIRSF002799">
    <property type="entry name" value="PBP_1b"/>
    <property type="match status" value="1"/>
</dbReference>
<evidence type="ECO:0000256" key="1">
    <source>
        <dbReference type="ARBA" id="ARBA00002624"/>
    </source>
</evidence>
<evidence type="ECO:0000256" key="9">
    <source>
        <dbReference type="ARBA" id="ARBA00022670"/>
    </source>
</evidence>
<dbReference type="GO" id="GO:0008360">
    <property type="term" value="P:regulation of cell shape"/>
    <property type="evidence" value="ECO:0007669"/>
    <property type="project" value="UniProtKB-UniRule"/>
</dbReference>
<dbReference type="PANTHER" id="PTHR32282:SF11">
    <property type="entry name" value="PENICILLIN-BINDING PROTEIN 1B"/>
    <property type="match status" value="1"/>
</dbReference>
<evidence type="ECO:0000313" key="29">
    <source>
        <dbReference type="Proteomes" id="UP001321825"/>
    </source>
</evidence>
<dbReference type="Pfam" id="PF14814">
    <property type="entry name" value="UB2H"/>
    <property type="match status" value="1"/>
</dbReference>
<keyword evidence="17" id="KW-0511">Multifunctional enzyme</keyword>
<proteinExistence type="inferred from homology"/>
<dbReference type="GO" id="GO:0046677">
    <property type="term" value="P:response to antibiotic"/>
    <property type="evidence" value="ECO:0007669"/>
    <property type="project" value="UniProtKB-UniRule"/>
</dbReference>
<reference evidence="29" key="1">
    <citation type="journal article" date="2024" name="Int. J. Syst. Evol. Microbiol.">
        <title>Methylomarinovum tepidoasis sp. nov., a moderately thermophilic methanotroph of the family Methylothermaceae isolated from a deep-sea hydrothermal field.</title>
        <authorList>
            <person name="Hirayama H."/>
            <person name="Takaki Y."/>
            <person name="Abe M."/>
            <person name="Miyazaki M."/>
            <person name="Uematsu K."/>
            <person name="Matsui Y."/>
            <person name="Takai K."/>
        </authorList>
    </citation>
    <scope>NUCLEOTIDE SEQUENCE [LARGE SCALE GENOMIC DNA]</scope>
    <source>
        <strain evidence="29">IT-9</strain>
    </source>
</reference>
<evidence type="ECO:0000256" key="10">
    <source>
        <dbReference type="ARBA" id="ARBA00022676"/>
    </source>
</evidence>
<feature type="domain" description="Glycosyl transferase family 51" evidence="26">
    <location>
        <begin position="169"/>
        <end position="339"/>
    </location>
</feature>
<keyword evidence="16" id="KW-0046">Antibiotic resistance</keyword>
<evidence type="ECO:0000256" key="13">
    <source>
        <dbReference type="ARBA" id="ARBA00022960"/>
    </source>
</evidence>
<dbReference type="Gene3D" id="1.10.3810.10">
    <property type="entry name" value="Biosynthetic peptidoglycan transglycosylase-like"/>
    <property type="match status" value="1"/>
</dbReference>
<keyword evidence="14 23" id="KW-0573">Peptidoglycan synthesis</keyword>
<evidence type="ECO:0000256" key="7">
    <source>
        <dbReference type="ARBA" id="ARBA00022475"/>
    </source>
</evidence>
<keyword evidence="18 23" id="KW-0961">Cell wall biogenesis/degradation</keyword>
<evidence type="ECO:0000259" key="27">
    <source>
        <dbReference type="Pfam" id="PF14814"/>
    </source>
</evidence>
<dbReference type="Proteomes" id="UP001321825">
    <property type="component" value="Chromosome"/>
</dbReference>
<feature type="active site" description="Acyl-ester intermediate; for transpeptidase activity" evidence="24">
    <location>
        <position position="471"/>
    </location>
</feature>
<dbReference type="Gene3D" id="3.30.2060.10">
    <property type="entry name" value="Penicillin-binding protein 1b domain"/>
    <property type="match status" value="1"/>
</dbReference>
<keyword evidence="7" id="KW-1003">Cell membrane</keyword>
<dbReference type="AlphaFoldDB" id="A0AAU9C3D5"/>
<keyword evidence="29" id="KW-1185">Reference proteome</keyword>
<evidence type="ECO:0000256" key="24">
    <source>
        <dbReference type="PIRSR" id="PIRSR002799-1"/>
    </source>
</evidence>
<dbReference type="InterPro" id="IPR011813">
    <property type="entry name" value="PBP_1b"/>
</dbReference>
<dbReference type="PANTHER" id="PTHR32282">
    <property type="entry name" value="BINDING PROTEIN TRANSPEPTIDASE, PUTATIVE-RELATED"/>
    <property type="match status" value="1"/>
</dbReference>
<keyword evidence="9" id="KW-0645">Protease</keyword>
<evidence type="ECO:0000256" key="18">
    <source>
        <dbReference type="ARBA" id="ARBA00023316"/>
    </source>
</evidence>
<evidence type="ECO:0000256" key="5">
    <source>
        <dbReference type="ARBA" id="ARBA00007739"/>
    </source>
</evidence>
<evidence type="ECO:0000256" key="21">
    <source>
        <dbReference type="ARBA" id="ARBA00049902"/>
    </source>
</evidence>
<evidence type="ECO:0000256" key="8">
    <source>
        <dbReference type="ARBA" id="ARBA00022645"/>
    </source>
</evidence>
<dbReference type="NCBIfam" id="TIGR02071">
    <property type="entry name" value="PBP_1b"/>
    <property type="match status" value="1"/>
</dbReference>
<evidence type="ECO:0000256" key="4">
    <source>
        <dbReference type="ARBA" id="ARBA00007090"/>
    </source>
</evidence>
<dbReference type="GO" id="GO:0009002">
    <property type="term" value="F:serine-type D-Ala-D-Ala carboxypeptidase activity"/>
    <property type="evidence" value="ECO:0007669"/>
    <property type="project" value="UniProtKB-EC"/>
</dbReference>
<keyword evidence="12 28" id="KW-0378">Hydrolase</keyword>
<evidence type="ECO:0000259" key="25">
    <source>
        <dbReference type="Pfam" id="PF00905"/>
    </source>
</evidence>
<keyword evidence="10 23" id="KW-0328">Glycosyltransferase</keyword>
<evidence type="ECO:0000256" key="2">
    <source>
        <dbReference type="ARBA" id="ARBA00004236"/>
    </source>
</evidence>
<feature type="domain" description="Penicillin-binding protein transpeptidase" evidence="25">
    <location>
        <begin position="434"/>
        <end position="672"/>
    </location>
</feature>
<feature type="active site" description="Proton donor; for transglycosylase activity" evidence="24">
    <location>
        <position position="193"/>
    </location>
</feature>
<dbReference type="InterPro" id="IPR001460">
    <property type="entry name" value="PCN-bd_Tpept"/>
</dbReference>
<comment type="subcellular location">
    <subcellularLocation>
        <location evidence="2">Cell membrane</location>
    </subcellularLocation>
</comment>
<keyword evidence="11 23" id="KW-0808">Transferase</keyword>
<dbReference type="EMBL" id="AP024714">
    <property type="protein sequence ID" value="BCX82183.1"/>
    <property type="molecule type" value="Genomic_DNA"/>
</dbReference>
<comment type="pathway">
    <text evidence="3 23">Cell wall biogenesis; peptidoglycan biosynthesis.</text>
</comment>
<dbReference type="RefSeq" id="WP_317704591.1">
    <property type="nucleotide sequence ID" value="NZ_AP024714.1"/>
</dbReference>
<dbReference type="SUPFAM" id="SSF56601">
    <property type="entry name" value="beta-lactamase/transpeptidase-like"/>
    <property type="match status" value="1"/>
</dbReference>
<organism evidence="28 29">
    <name type="scientific">Methylomarinovum caldicuralii</name>
    <dbReference type="NCBI Taxonomy" id="438856"/>
    <lineage>
        <taxon>Bacteria</taxon>
        <taxon>Pseudomonadati</taxon>
        <taxon>Pseudomonadota</taxon>
        <taxon>Gammaproteobacteria</taxon>
        <taxon>Methylococcales</taxon>
        <taxon>Methylothermaceae</taxon>
        <taxon>Methylomarinovum</taxon>
    </lineage>
</organism>
<comment type="catalytic activity">
    <reaction evidence="21">
        <text>[GlcNAc-(1-&gt;4)-Mur2Ac(oyl-L-Ala-gamma-D-Glu-L-Lys-D-Ala-D-Ala)](n)-di-trans,octa-cis-undecaprenyl diphosphate + beta-D-GlcNAc-(1-&gt;4)-Mur2Ac(oyl-L-Ala-gamma-D-Glu-L-Lys-D-Ala-D-Ala)-di-trans,octa-cis-undecaprenyl diphosphate = [GlcNAc-(1-&gt;4)-Mur2Ac(oyl-L-Ala-gamma-D-Glu-L-Lys-D-Ala-D-Ala)](n+1)-di-trans,octa-cis-undecaprenyl diphosphate + di-trans,octa-cis-undecaprenyl diphosphate + H(+)</text>
        <dbReference type="Rhea" id="RHEA:23708"/>
        <dbReference type="Rhea" id="RHEA-COMP:9602"/>
        <dbReference type="Rhea" id="RHEA-COMP:9603"/>
        <dbReference type="ChEBI" id="CHEBI:15378"/>
        <dbReference type="ChEBI" id="CHEBI:58405"/>
        <dbReference type="ChEBI" id="CHEBI:60033"/>
        <dbReference type="ChEBI" id="CHEBI:78435"/>
        <dbReference type="EC" id="2.4.99.28"/>
    </reaction>
</comment>
<dbReference type="GO" id="GO:0030288">
    <property type="term" value="C:outer membrane-bounded periplasmic space"/>
    <property type="evidence" value="ECO:0007669"/>
    <property type="project" value="TreeGrafter"/>
</dbReference>